<evidence type="ECO:0000313" key="5">
    <source>
        <dbReference type="EMBL" id="GER48054.1"/>
    </source>
</evidence>
<evidence type="ECO:0000259" key="4">
    <source>
        <dbReference type="Pfam" id="PF00628"/>
    </source>
</evidence>
<dbReference type="AlphaFoldDB" id="A0A5A7QS35"/>
<keyword evidence="6" id="KW-1185">Reference proteome</keyword>
<dbReference type="GO" id="GO:0008270">
    <property type="term" value="F:zinc ion binding"/>
    <property type="evidence" value="ECO:0007669"/>
    <property type="project" value="UniProtKB-KW"/>
</dbReference>
<dbReference type="InterPro" id="IPR011011">
    <property type="entry name" value="Znf_FYVE_PHD"/>
</dbReference>
<dbReference type="InterPro" id="IPR013083">
    <property type="entry name" value="Znf_RING/FYVE/PHD"/>
</dbReference>
<dbReference type="SUPFAM" id="SSF57903">
    <property type="entry name" value="FYVE/PHD zinc finger"/>
    <property type="match status" value="1"/>
</dbReference>
<evidence type="ECO:0000313" key="6">
    <source>
        <dbReference type="Proteomes" id="UP000325081"/>
    </source>
</evidence>
<dbReference type="EMBL" id="BKCP01008181">
    <property type="protein sequence ID" value="GER48054.1"/>
    <property type="molecule type" value="Genomic_DNA"/>
</dbReference>
<gene>
    <name evidence="5" type="ORF">STAS_25202</name>
</gene>
<dbReference type="Pfam" id="PF00628">
    <property type="entry name" value="PHD"/>
    <property type="match status" value="1"/>
</dbReference>
<reference evidence="6" key="1">
    <citation type="journal article" date="2019" name="Curr. Biol.">
        <title>Genome Sequence of Striga asiatica Provides Insight into the Evolution of Plant Parasitism.</title>
        <authorList>
            <person name="Yoshida S."/>
            <person name="Kim S."/>
            <person name="Wafula E.K."/>
            <person name="Tanskanen J."/>
            <person name="Kim Y.M."/>
            <person name="Honaas L."/>
            <person name="Yang Z."/>
            <person name="Spallek T."/>
            <person name="Conn C.E."/>
            <person name="Ichihashi Y."/>
            <person name="Cheong K."/>
            <person name="Cui S."/>
            <person name="Der J.P."/>
            <person name="Gundlach H."/>
            <person name="Jiao Y."/>
            <person name="Hori C."/>
            <person name="Ishida J.K."/>
            <person name="Kasahara H."/>
            <person name="Kiba T."/>
            <person name="Kim M.S."/>
            <person name="Koo N."/>
            <person name="Laohavisit A."/>
            <person name="Lee Y.H."/>
            <person name="Lumba S."/>
            <person name="McCourt P."/>
            <person name="Mortimer J.C."/>
            <person name="Mutuku J.M."/>
            <person name="Nomura T."/>
            <person name="Sasaki-Sekimoto Y."/>
            <person name="Seto Y."/>
            <person name="Wang Y."/>
            <person name="Wakatake T."/>
            <person name="Sakakibara H."/>
            <person name="Demura T."/>
            <person name="Yamaguchi S."/>
            <person name="Yoneyama K."/>
            <person name="Manabe R.I."/>
            <person name="Nelson D.C."/>
            <person name="Schulman A.H."/>
            <person name="Timko M.P."/>
            <person name="dePamphilis C.W."/>
            <person name="Choi D."/>
            <person name="Shirasu K."/>
        </authorList>
    </citation>
    <scope>NUCLEOTIDE SEQUENCE [LARGE SCALE GENOMIC DNA]</scope>
    <source>
        <strain evidence="6">cv. UVA1</strain>
    </source>
</reference>
<evidence type="ECO:0000256" key="2">
    <source>
        <dbReference type="ARBA" id="ARBA00022771"/>
    </source>
</evidence>
<protein>
    <submittedName>
        <fullName evidence="5">PHD finger protein-related</fullName>
    </submittedName>
</protein>
<name>A0A5A7QS35_STRAF</name>
<evidence type="ECO:0000256" key="3">
    <source>
        <dbReference type="ARBA" id="ARBA00022833"/>
    </source>
</evidence>
<dbReference type="Gene3D" id="3.30.40.10">
    <property type="entry name" value="Zinc/RING finger domain, C3HC4 (zinc finger)"/>
    <property type="match status" value="1"/>
</dbReference>
<keyword evidence="1" id="KW-0479">Metal-binding</keyword>
<dbReference type="InterPro" id="IPR019787">
    <property type="entry name" value="Znf_PHD-finger"/>
</dbReference>
<accession>A0A5A7QS35</accession>
<organism evidence="5 6">
    <name type="scientific">Striga asiatica</name>
    <name type="common">Asiatic witchweed</name>
    <name type="synonym">Buchnera asiatica</name>
    <dbReference type="NCBI Taxonomy" id="4170"/>
    <lineage>
        <taxon>Eukaryota</taxon>
        <taxon>Viridiplantae</taxon>
        <taxon>Streptophyta</taxon>
        <taxon>Embryophyta</taxon>
        <taxon>Tracheophyta</taxon>
        <taxon>Spermatophyta</taxon>
        <taxon>Magnoliopsida</taxon>
        <taxon>eudicotyledons</taxon>
        <taxon>Gunneridae</taxon>
        <taxon>Pentapetalae</taxon>
        <taxon>asterids</taxon>
        <taxon>lamiids</taxon>
        <taxon>Lamiales</taxon>
        <taxon>Orobanchaceae</taxon>
        <taxon>Buchnereae</taxon>
        <taxon>Striga</taxon>
    </lineage>
</organism>
<keyword evidence="2" id="KW-0863">Zinc-finger</keyword>
<dbReference type="OrthoDB" id="21204at2759"/>
<feature type="domain" description="PHD-type" evidence="4">
    <location>
        <begin position="33"/>
        <end position="65"/>
    </location>
</feature>
<dbReference type="CDD" id="cd15517">
    <property type="entry name" value="PHD_TCF19_like"/>
    <property type="match status" value="1"/>
</dbReference>
<evidence type="ECO:0000256" key="1">
    <source>
        <dbReference type="ARBA" id="ARBA00022723"/>
    </source>
</evidence>
<proteinExistence type="predicted"/>
<comment type="caution">
    <text evidence="5">The sequence shown here is derived from an EMBL/GenBank/DDBJ whole genome shotgun (WGS) entry which is preliminary data.</text>
</comment>
<dbReference type="Proteomes" id="UP000325081">
    <property type="component" value="Unassembled WGS sequence"/>
</dbReference>
<keyword evidence="3" id="KW-0862">Zinc</keyword>
<sequence>MEGHGNAVVDMDGDDRKIRSGSVSIDVYSDIDASIVCDSCDMWYHVFCVGFDPKGRCARSWLCPRVLVFVVDAGETAVVVSLFDENQECCIGLDKRGEVSSLDFNLMCALLELMTTPLPSSPHIGTCLPPQQTIFPIIPQSVNFVDLCDLPSRVEVKEAIFRIYPNSVSGPDGYSALFFKACWEIIETDVEEAVVDFFSGHQMSESLTATSIIFIPKRPGLTLGPIIDHQLL</sequence>